<evidence type="ECO:0000259" key="9">
    <source>
        <dbReference type="PROSITE" id="PS51030"/>
    </source>
</evidence>
<dbReference type="GO" id="GO:0000122">
    <property type="term" value="P:negative regulation of transcription by RNA polymerase II"/>
    <property type="evidence" value="ECO:0007669"/>
    <property type="project" value="TreeGrafter"/>
</dbReference>
<evidence type="ECO:0000256" key="4">
    <source>
        <dbReference type="ARBA" id="ARBA00023015"/>
    </source>
</evidence>
<feature type="domain" description="Nuclear receptor" evidence="9">
    <location>
        <begin position="23"/>
        <end position="99"/>
    </location>
</feature>
<dbReference type="GO" id="GO:0004879">
    <property type="term" value="F:nuclear receptor activity"/>
    <property type="evidence" value="ECO:0007669"/>
    <property type="project" value="TreeGrafter"/>
</dbReference>
<keyword evidence="7" id="KW-0675">Receptor</keyword>
<proteinExistence type="predicted"/>
<dbReference type="PANTHER" id="PTHR24082">
    <property type="entry name" value="NUCLEAR HORMONE RECEPTOR"/>
    <property type="match status" value="1"/>
</dbReference>
<comment type="caution">
    <text evidence="10">The sequence shown here is derived from an EMBL/GenBank/DDBJ whole genome shotgun (WGS) entry which is preliminary data.</text>
</comment>
<gene>
    <name evidence="10" type="ORF">IZO911_LOCUS32735</name>
</gene>
<evidence type="ECO:0000256" key="3">
    <source>
        <dbReference type="ARBA" id="ARBA00022833"/>
    </source>
</evidence>
<dbReference type="PRINTS" id="PR00047">
    <property type="entry name" value="STROIDFINGER"/>
</dbReference>
<evidence type="ECO:0000313" key="10">
    <source>
        <dbReference type="EMBL" id="CAF1276717.1"/>
    </source>
</evidence>
<dbReference type="Gene3D" id="3.30.50.10">
    <property type="entry name" value="Erythroid Transcription Factor GATA-1, subunit A"/>
    <property type="match status" value="1"/>
</dbReference>
<reference evidence="10" key="1">
    <citation type="submission" date="2021-02" db="EMBL/GenBank/DDBJ databases">
        <authorList>
            <person name="Nowell W R."/>
        </authorList>
    </citation>
    <scope>NUCLEOTIDE SEQUENCE</scope>
</reference>
<dbReference type="GO" id="GO:0030154">
    <property type="term" value="P:cell differentiation"/>
    <property type="evidence" value="ECO:0007669"/>
    <property type="project" value="TreeGrafter"/>
</dbReference>
<organism evidence="10 11">
    <name type="scientific">Adineta steineri</name>
    <dbReference type="NCBI Taxonomy" id="433720"/>
    <lineage>
        <taxon>Eukaryota</taxon>
        <taxon>Metazoa</taxon>
        <taxon>Spiralia</taxon>
        <taxon>Gnathifera</taxon>
        <taxon>Rotifera</taxon>
        <taxon>Eurotatoria</taxon>
        <taxon>Bdelloidea</taxon>
        <taxon>Adinetida</taxon>
        <taxon>Adinetidae</taxon>
        <taxon>Adineta</taxon>
    </lineage>
</organism>
<evidence type="ECO:0000256" key="2">
    <source>
        <dbReference type="ARBA" id="ARBA00022771"/>
    </source>
</evidence>
<evidence type="ECO:0000256" key="6">
    <source>
        <dbReference type="ARBA" id="ARBA00023163"/>
    </source>
</evidence>
<keyword evidence="2" id="KW-0863">Zinc-finger</keyword>
<dbReference type="AlphaFoldDB" id="A0A815BZE4"/>
<dbReference type="Proteomes" id="UP000663860">
    <property type="component" value="Unassembled WGS sequence"/>
</dbReference>
<dbReference type="InterPro" id="IPR001628">
    <property type="entry name" value="Znf_hrmn_rcpt"/>
</dbReference>
<protein>
    <recommendedName>
        <fullName evidence="9">Nuclear receptor domain-containing protein</fullName>
    </recommendedName>
</protein>
<dbReference type="PANTHER" id="PTHR24082:SF283">
    <property type="entry name" value="NUCLEAR HORMONE RECEPTOR HR96"/>
    <property type="match status" value="1"/>
</dbReference>
<keyword evidence="6" id="KW-0804">Transcription</keyword>
<dbReference type="GO" id="GO:0045944">
    <property type="term" value="P:positive regulation of transcription by RNA polymerase II"/>
    <property type="evidence" value="ECO:0007669"/>
    <property type="project" value="TreeGrafter"/>
</dbReference>
<keyword evidence="1" id="KW-0479">Metal-binding</keyword>
<dbReference type="Pfam" id="PF00105">
    <property type="entry name" value="zf-C4"/>
    <property type="match status" value="1"/>
</dbReference>
<dbReference type="PROSITE" id="PS00031">
    <property type="entry name" value="NUCLEAR_REC_DBD_1"/>
    <property type="match status" value="1"/>
</dbReference>
<dbReference type="GO" id="GO:0008270">
    <property type="term" value="F:zinc ion binding"/>
    <property type="evidence" value="ECO:0007669"/>
    <property type="project" value="UniProtKB-KW"/>
</dbReference>
<dbReference type="Gene3D" id="1.10.565.10">
    <property type="entry name" value="Retinoid X Receptor"/>
    <property type="match status" value="1"/>
</dbReference>
<dbReference type="InterPro" id="IPR035500">
    <property type="entry name" value="NHR-like_dom_sf"/>
</dbReference>
<evidence type="ECO:0000256" key="1">
    <source>
        <dbReference type="ARBA" id="ARBA00022723"/>
    </source>
</evidence>
<dbReference type="InterPro" id="IPR050234">
    <property type="entry name" value="Nuclear_hormone_rcpt_NR1"/>
</dbReference>
<keyword evidence="4" id="KW-0805">Transcription regulation</keyword>
<dbReference type="SUPFAM" id="SSF57716">
    <property type="entry name" value="Glucocorticoid receptor-like (DNA-binding domain)"/>
    <property type="match status" value="1"/>
</dbReference>
<dbReference type="InterPro" id="IPR013088">
    <property type="entry name" value="Znf_NHR/GATA"/>
</dbReference>
<keyword evidence="3" id="KW-0862">Zinc</keyword>
<name>A0A815BZE4_9BILA</name>
<sequence length="394" mass="45751">MFPLSNHKNCERSYRQPKYSAKIRCCKVCGDTASIINYGALSCQSCKTFFRRNGLQPQNRRLCFFNRTCEINVDTRRKCTDCRLAKCRLVGMSSDLIRKEEKQEKKYPSPLCKASISNYTVVKQEMTVPQLWSCNLLYDDRSMLGNSEEKLLTNIITAIDIYSALPQVHYVIQSLYSSSSIIHFKEINTLQIIILSYISMRSFINATPDFRILTVNEQCSLIERNLNGIAVLYSTFIFRDARIISNYHYMNDLTSIYGLEIVQQTIHITKQLDNDPTIIKLMLIVLAFSSNCSIVDFHQDVLNDSLLYGTHRLLGSQNVYAELLWKYMICQYGYYTSALRFARLIQLVLDLIKYSANIYINNRTHHNLVDDFIQKTKELLIMNQNEQVPLWGKN</sequence>
<dbReference type="GO" id="GO:0000978">
    <property type="term" value="F:RNA polymerase II cis-regulatory region sequence-specific DNA binding"/>
    <property type="evidence" value="ECO:0007669"/>
    <property type="project" value="TreeGrafter"/>
</dbReference>
<accession>A0A815BZE4</accession>
<evidence type="ECO:0000256" key="5">
    <source>
        <dbReference type="ARBA" id="ARBA00023125"/>
    </source>
</evidence>
<keyword evidence="5" id="KW-0238">DNA-binding</keyword>
<dbReference type="SUPFAM" id="SSF48508">
    <property type="entry name" value="Nuclear receptor ligand-binding domain"/>
    <property type="match status" value="1"/>
</dbReference>
<dbReference type="EMBL" id="CAJNOE010000576">
    <property type="protein sequence ID" value="CAF1276717.1"/>
    <property type="molecule type" value="Genomic_DNA"/>
</dbReference>
<dbReference type="PROSITE" id="PS51030">
    <property type="entry name" value="NUCLEAR_REC_DBD_2"/>
    <property type="match status" value="1"/>
</dbReference>
<keyword evidence="8" id="KW-0539">Nucleus</keyword>
<evidence type="ECO:0000256" key="7">
    <source>
        <dbReference type="ARBA" id="ARBA00023170"/>
    </source>
</evidence>
<dbReference type="SMART" id="SM00399">
    <property type="entry name" value="ZnF_C4"/>
    <property type="match status" value="1"/>
</dbReference>
<evidence type="ECO:0000256" key="8">
    <source>
        <dbReference type="ARBA" id="ARBA00023242"/>
    </source>
</evidence>
<evidence type="ECO:0000313" key="11">
    <source>
        <dbReference type="Proteomes" id="UP000663860"/>
    </source>
</evidence>